<dbReference type="PROSITE" id="PS50850">
    <property type="entry name" value="MFS"/>
    <property type="match status" value="1"/>
</dbReference>
<reference evidence="7 8" key="1">
    <citation type="submission" date="2019-04" db="EMBL/GenBank/DDBJ databases">
        <authorList>
            <person name="Dong K."/>
        </authorList>
    </citation>
    <scope>NUCLEOTIDE SEQUENCE [LARGE SCALE GENOMIC DNA]</scope>
    <source>
        <strain evidence="8">dk3543</strain>
    </source>
</reference>
<evidence type="ECO:0000313" key="8">
    <source>
        <dbReference type="Proteomes" id="UP000307808"/>
    </source>
</evidence>
<keyword evidence="8" id="KW-1185">Reference proteome</keyword>
<feature type="transmembrane region" description="Helical" evidence="5">
    <location>
        <begin position="311"/>
        <end position="329"/>
    </location>
</feature>
<feature type="transmembrane region" description="Helical" evidence="5">
    <location>
        <begin position="113"/>
        <end position="137"/>
    </location>
</feature>
<accession>A0A4U2YMR1</accession>
<dbReference type="Pfam" id="PF07690">
    <property type="entry name" value="MFS_1"/>
    <property type="match status" value="1"/>
</dbReference>
<dbReference type="OrthoDB" id="9776171at2"/>
<evidence type="ECO:0000256" key="3">
    <source>
        <dbReference type="ARBA" id="ARBA00022989"/>
    </source>
</evidence>
<dbReference type="AlphaFoldDB" id="A0A4U2YMR1"/>
<evidence type="ECO:0000313" key="7">
    <source>
        <dbReference type="EMBL" id="TKI62566.1"/>
    </source>
</evidence>
<dbReference type="InterPro" id="IPR036259">
    <property type="entry name" value="MFS_trans_sf"/>
</dbReference>
<feature type="transmembrane region" description="Helical" evidence="5">
    <location>
        <begin position="278"/>
        <end position="299"/>
    </location>
</feature>
<feature type="transmembrane region" description="Helical" evidence="5">
    <location>
        <begin position="187"/>
        <end position="205"/>
    </location>
</feature>
<feature type="transmembrane region" description="Helical" evidence="5">
    <location>
        <begin position="149"/>
        <end position="167"/>
    </location>
</feature>
<evidence type="ECO:0000256" key="2">
    <source>
        <dbReference type="ARBA" id="ARBA00022692"/>
    </source>
</evidence>
<dbReference type="RefSeq" id="WP_137065835.1">
    <property type="nucleotide sequence ID" value="NZ_CP040748.1"/>
</dbReference>
<evidence type="ECO:0000259" key="6">
    <source>
        <dbReference type="PROSITE" id="PS50850"/>
    </source>
</evidence>
<keyword evidence="2 5" id="KW-0812">Transmembrane</keyword>
<dbReference type="EMBL" id="SZPY01000002">
    <property type="protein sequence ID" value="TKI62566.1"/>
    <property type="molecule type" value="Genomic_DNA"/>
</dbReference>
<proteinExistence type="predicted"/>
<feature type="transmembrane region" description="Helical" evidence="5">
    <location>
        <begin position="381"/>
        <end position="398"/>
    </location>
</feature>
<gene>
    <name evidence="7" type="ORF">FC770_09350</name>
</gene>
<feature type="transmembrane region" description="Helical" evidence="5">
    <location>
        <begin position="27"/>
        <end position="49"/>
    </location>
</feature>
<organism evidence="7 8">
    <name type="scientific">Nocardioides jishulii</name>
    <dbReference type="NCBI Taxonomy" id="2575440"/>
    <lineage>
        <taxon>Bacteria</taxon>
        <taxon>Bacillati</taxon>
        <taxon>Actinomycetota</taxon>
        <taxon>Actinomycetes</taxon>
        <taxon>Propionibacteriales</taxon>
        <taxon>Nocardioidaceae</taxon>
        <taxon>Nocardioides</taxon>
    </lineage>
</organism>
<feature type="transmembrane region" description="Helical" evidence="5">
    <location>
        <begin position="61"/>
        <end position="81"/>
    </location>
</feature>
<dbReference type="PANTHER" id="PTHR23534:SF1">
    <property type="entry name" value="MAJOR FACILITATOR SUPERFAMILY PROTEIN"/>
    <property type="match status" value="1"/>
</dbReference>
<dbReference type="Gene3D" id="1.20.1250.20">
    <property type="entry name" value="MFS general substrate transporter like domains"/>
    <property type="match status" value="2"/>
</dbReference>
<name>A0A4U2YMR1_9ACTN</name>
<dbReference type="InterPro" id="IPR011701">
    <property type="entry name" value="MFS"/>
</dbReference>
<evidence type="ECO:0000256" key="1">
    <source>
        <dbReference type="ARBA" id="ARBA00004651"/>
    </source>
</evidence>
<keyword evidence="4 5" id="KW-0472">Membrane</keyword>
<dbReference type="PANTHER" id="PTHR23534">
    <property type="entry name" value="MFS PERMEASE"/>
    <property type="match status" value="1"/>
</dbReference>
<keyword evidence="3 5" id="KW-1133">Transmembrane helix</keyword>
<evidence type="ECO:0000256" key="5">
    <source>
        <dbReference type="SAM" id="Phobius"/>
    </source>
</evidence>
<feature type="transmembrane region" description="Helical" evidence="5">
    <location>
        <begin position="88"/>
        <end position="107"/>
    </location>
</feature>
<protein>
    <submittedName>
        <fullName evidence="7">MFS transporter</fullName>
    </submittedName>
</protein>
<comment type="caution">
    <text evidence="7">The sequence shown here is derived from an EMBL/GenBank/DDBJ whole genome shotgun (WGS) entry which is preliminary data.</text>
</comment>
<dbReference type="GO" id="GO:0005886">
    <property type="term" value="C:plasma membrane"/>
    <property type="evidence" value="ECO:0007669"/>
    <property type="project" value="UniProtKB-SubCell"/>
</dbReference>
<dbReference type="Proteomes" id="UP000307808">
    <property type="component" value="Unassembled WGS sequence"/>
</dbReference>
<feature type="domain" description="Major facilitator superfamily (MFS) profile" evidence="6">
    <location>
        <begin position="18"/>
        <end position="427"/>
    </location>
</feature>
<dbReference type="GO" id="GO:0022857">
    <property type="term" value="F:transmembrane transporter activity"/>
    <property type="evidence" value="ECO:0007669"/>
    <property type="project" value="InterPro"/>
</dbReference>
<feature type="transmembrane region" description="Helical" evidence="5">
    <location>
        <begin position="245"/>
        <end position="266"/>
    </location>
</feature>
<sequence length="435" mass="43429">MSRPETLPDTGATLDVAGVQRRTVGSLVAVQATGALGITIGIATSSLLARDLSGSEAMAGLSQTFQVLGTAAAAFLLARVMSRRGRRVGLVTGYLAAACGALLAVVAGTVGSIALLLVAMVLLGSASASNNAARYAATDLAAPAHKARALSVVVWATTIGAVVGPNLTGPAAGLADVLSVPELTGPFVLGAVGTAAAGLLAAVLLRPDPLLTARRLAGDGHELSGGVPTPPSLREVWTALRSHPLLVAATLGLAGAHATMVAVMVMTPLHMEHGGAELRVIGFVISIHVLGMFAFAPLSGWAADRWGRARLLVVGAGVLLTALLLSGISPQGSSWQIFAGLFLLGLGWSISTIAASTLLAEHAPLEVRADVQGAADMTMSLAAAVGSALAGVIVGQWGYGALNAYAAVLALAVLGAGVAALRHASTHAARHAAPH</sequence>
<dbReference type="InterPro" id="IPR020846">
    <property type="entry name" value="MFS_dom"/>
</dbReference>
<feature type="transmembrane region" description="Helical" evidence="5">
    <location>
        <begin position="335"/>
        <end position="360"/>
    </location>
</feature>
<dbReference type="SUPFAM" id="SSF103473">
    <property type="entry name" value="MFS general substrate transporter"/>
    <property type="match status" value="1"/>
</dbReference>
<feature type="transmembrane region" description="Helical" evidence="5">
    <location>
        <begin position="404"/>
        <end position="421"/>
    </location>
</feature>
<comment type="subcellular location">
    <subcellularLocation>
        <location evidence="1">Cell membrane</location>
        <topology evidence="1">Multi-pass membrane protein</topology>
    </subcellularLocation>
</comment>
<evidence type="ECO:0000256" key="4">
    <source>
        <dbReference type="ARBA" id="ARBA00023136"/>
    </source>
</evidence>